<protein>
    <submittedName>
        <fullName evidence="5">Uncharacterized ABC transporter ATP-binding protein YbhF</fullName>
    </submittedName>
</protein>
<dbReference type="SUPFAM" id="SSF52540">
    <property type="entry name" value="P-loop containing nucleoside triphosphate hydrolases"/>
    <property type="match status" value="1"/>
</dbReference>
<dbReference type="Pfam" id="PF00005">
    <property type="entry name" value="ABC_tran"/>
    <property type="match status" value="1"/>
</dbReference>
<dbReference type="PANTHER" id="PTHR42939:SF3">
    <property type="entry name" value="ABC TRANSPORTER ATP-BINDING COMPONENT"/>
    <property type="match status" value="1"/>
</dbReference>
<dbReference type="PANTHER" id="PTHR42939">
    <property type="entry name" value="ABC TRANSPORTER ATP-BINDING PROTEIN ALBC-RELATED"/>
    <property type="match status" value="1"/>
</dbReference>
<dbReference type="CDD" id="cd03230">
    <property type="entry name" value="ABC_DR_subfamily_A"/>
    <property type="match status" value="1"/>
</dbReference>
<accession>A0A174H6Z3</accession>
<dbReference type="InterPro" id="IPR017871">
    <property type="entry name" value="ABC_transporter-like_CS"/>
</dbReference>
<reference evidence="5 6" key="1">
    <citation type="submission" date="2015-09" db="EMBL/GenBank/DDBJ databases">
        <authorList>
            <consortium name="Pathogen Informatics"/>
        </authorList>
    </citation>
    <scope>NUCLEOTIDE SEQUENCE [LARGE SCALE GENOMIC DNA]</scope>
    <source>
        <strain evidence="5 6">2789STDY5834876</strain>
    </source>
</reference>
<dbReference type="SMART" id="SM00382">
    <property type="entry name" value="AAA"/>
    <property type="match status" value="1"/>
</dbReference>
<dbReference type="InterPro" id="IPR051782">
    <property type="entry name" value="ABC_Transporter_VariousFunc"/>
</dbReference>
<proteinExistence type="predicted"/>
<dbReference type="Gene3D" id="3.40.50.300">
    <property type="entry name" value="P-loop containing nucleotide triphosphate hydrolases"/>
    <property type="match status" value="1"/>
</dbReference>
<evidence type="ECO:0000256" key="2">
    <source>
        <dbReference type="ARBA" id="ARBA00022741"/>
    </source>
</evidence>
<keyword evidence="1" id="KW-0813">Transport</keyword>
<evidence type="ECO:0000313" key="5">
    <source>
        <dbReference type="EMBL" id="CUO69981.1"/>
    </source>
</evidence>
<dbReference type="PROSITE" id="PS00211">
    <property type="entry name" value="ABC_TRANSPORTER_1"/>
    <property type="match status" value="1"/>
</dbReference>
<keyword evidence="3 5" id="KW-0067">ATP-binding</keyword>
<dbReference type="EMBL" id="CYZU01000029">
    <property type="protein sequence ID" value="CUO69981.1"/>
    <property type="molecule type" value="Genomic_DNA"/>
</dbReference>
<dbReference type="InterPro" id="IPR027417">
    <property type="entry name" value="P-loop_NTPase"/>
</dbReference>
<evidence type="ECO:0000256" key="1">
    <source>
        <dbReference type="ARBA" id="ARBA00022448"/>
    </source>
</evidence>
<dbReference type="PROSITE" id="PS50893">
    <property type="entry name" value="ABC_TRANSPORTER_2"/>
    <property type="match status" value="1"/>
</dbReference>
<dbReference type="GO" id="GO:0005524">
    <property type="term" value="F:ATP binding"/>
    <property type="evidence" value="ECO:0007669"/>
    <property type="project" value="UniProtKB-KW"/>
</dbReference>
<keyword evidence="2" id="KW-0547">Nucleotide-binding</keyword>
<sequence>MLVVSNLSKNYKSFSLDHVSFTVREGRITGFIGNNGAGKTTTLKCILGLVPYDSGHILLEGRTMYHNELAYKERIGVVFDDGYFYDKFTMSAMKNIVAGAYDGWDDSEYHRYMEKFGLKESQRIDTLSKGMKMKFALALALSHHAEILILDEPSGGLDPKTRQLFCTELSEQKEKGKTIFFSTHITSDLDKIGDDIILIDEGQILAAASKEEFLRQSKLPDPTIEEAMLKIIG</sequence>
<dbReference type="AlphaFoldDB" id="A0A174H6Z3"/>
<dbReference type="InterPro" id="IPR003593">
    <property type="entry name" value="AAA+_ATPase"/>
</dbReference>
<evidence type="ECO:0000256" key="3">
    <source>
        <dbReference type="ARBA" id="ARBA00022840"/>
    </source>
</evidence>
<organism evidence="5 6">
    <name type="scientific">Faecalicatena contorta</name>
    <dbReference type="NCBI Taxonomy" id="39482"/>
    <lineage>
        <taxon>Bacteria</taxon>
        <taxon>Bacillati</taxon>
        <taxon>Bacillota</taxon>
        <taxon>Clostridia</taxon>
        <taxon>Lachnospirales</taxon>
        <taxon>Lachnospiraceae</taxon>
        <taxon>Faecalicatena</taxon>
    </lineage>
</organism>
<dbReference type="InterPro" id="IPR003439">
    <property type="entry name" value="ABC_transporter-like_ATP-bd"/>
</dbReference>
<dbReference type="Proteomes" id="UP000095544">
    <property type="component" value="Unassembled WGS sequence"/>
</dbReference>
<gene>
    <name evidence="5" type="primary">ybhF_9</name>
    <name evidence="5" type="ORF">ERS852491_03009</name>
</gene>
<feature type="domain" description="ABC transporter" evidence="4">
    <location>
        <begin position="1"/>
        <end position="226"/>
    </location>
</feature>
<evidence type="ECO:0000313" key="6">
    <source>
        <dbReference type="Proteomes" id="UP000095544"/>
    </source>
</evidence>
<dbReference type="GO" id="GO:0016887">
    <property type="term" value="F:ATP hydrolysis activity"/>
    <property type="evidence" value="ECO:0007669"/>
    <property type="project" value="InterPro"/>
</dbReference>
<evidence type="ECO:0000259" key="4">
    <source>
        <dbReference type="PROSITE" id="PS50893"/>
    </source>
</evidence>
<dbReference type="RefSeq" id="WP_050639643.1">
    <property type="nucleotide sequence ID" value="NZ_CABKUE010000007.1"/>
</dbReference>
<dbReference type="STRING" id="39482.ERS852491_03009"/>
<dbReference type="OrthoDB" id="9804819at2"/>
<name>A0A174H6Z3_9FIRM</name>